<comment type="caution">
    <text evidence="2">The sequence shown here is derived from an EMBL/GenBank/DDBJ whole genome shotgun (WGS) entry which is preliminary data.</text>
</comment>
<dbReference type="Pfam" id="PF14111">
    <property type="entry name" value="DUF4283"/>
    <property type="match status" value="1"/>
</dbReference>
<reference evidence="2 3" key="1">
    <citation type="journal article" date="2019" name="Genome Biol. Evol.">
        <title>Insights into the evolution of the New World diploid cottons (Gossypium, subgenus Houzingenia) based on genome sequencing.</title>
        <authorList>
            <person name="Grover C.E."/>
            <person name="Arick M.A. 2nd"/>
            <person name="Thrash A."/>
            <person name="Conover J.L."/>
            <person name="Sanders W.S."/>
            <person name="Peterson D.G."/>
            <person name="Frelichowski J.E."/>
            <person name="Scheffler J.A."/>
            <person name="Scheffler B.E."/>
            <person name="Wendel J.F."/>
        </authorList>
    </citation>
    <scope>NUCLEOTIDE SEQUENCE [LARGE SCALE GENOMIC DNA]</scope>
    <source>
        <strain evidence="2">0</strain>
        <tissue evidence="2">Leaf</tissue>
    </source>
</reference>
<dbReference type="Proteomes" id="UP000593560">
    <property type="component" value="Unassembled WGS sequence"/>
</dbReference>
<dbReference type="EMBL" id="JABFAD010000010">
    <property type="protein sequence ID" value="MBA0811261.1"/>
    <property type="molecule type" value="Genomic_DNA"/>
</dbReference>
<evidence type="ECO:0000313" key="3">
    <source>
        <dbReference type="Proteomes" id="UP000593560"/>
    </source>
</evidence>
<keyword evidence="3" id="KW-1185">Reference proteome</keyword>
<accession>A0A7J9HN47</accession>
<dbReference type="OrthoDB" id="10489457at2759"/>
<feature type="domain" description="DUF4283" evidence="1">
    <location>
        <begin position="1"/>
        <end position="62"/>
    </location>
</feature>
<dbReference type="InterPro" id="IPR025558">
    <property type="entry name" value="DUF4283"/>
</dbReference>
<protein>
    <recommendedName>
        <fullName evidence="1">DUF4283 domain-containing protein</fullName>
    </recommendedName>
</protein>
<organism evidence="2 3">
    <name type="scientific">Gossypium harknessii</name>
    <dbReference type="NCBI Taxonomy" id="34285"/>
    <lineage>
        <taxon>Eukaryota</taxon>
        <taxon>Viridiplantae</taxon>
        <taxon>Streptophyta</taxon>
        <taxon>Embryophyta</taxon>
        <taxon>Tracheophyta</taxon>
        <taxon>Spermatophyta</taxon>
        <taxon>Magnoliopsida</taxon>
        <taxon>eudicotyledons</taxon>
        <taxon>Gunneridae</taxon>
        <taxon>Pentapetalae</taxon>
        <taxon>rosids</taxon>
        <taxon>malvids</taxon>
        <taxon>Malvales</taxon>
        <taxon>Malvaceae</taxon>
        <taxon>Malvoideae</taxon>
        <taxon>Gossypium</taxon>
    </lineage>
</organism>
<evidence type="ECO:0000313" key="2">
    <source>
        <dbReference type="EMBL" id="MBA0811261.1"/>
    </source>
</evidence>
<proteinExistence type="predicted"/>
<evidence type="ECO:0000259" key="1">
    <source>
        <dbReference type="Pfam" id="PF14111"/>
    </source>
</evidence>
<dbReference type="AlphaFoldDB" id="A0A7J9HN47"/>
<name>A0A7J9HN47_9ROSI</name>
<sequence>MRATLANLWHLHNSDTITDLGGKRFPFQFYYEIDLDRFLEWGPWMFNNHLLVFHILQVGEDPMVVSPLRHSERFCLARIVHGKKLEFEWDLSIKVIPKRAMVASSPWLRDQGKGPHLGELKKTLGNENLDSNEELIEEDCPMETGEGKKRPRSTQFSSVSSRIDWGKLLMDMSLFMILRYRLAL</sequence>
<gene>
    <name evidence="2" type="ORF">Gohar_003182</name>
</gene>